<dbReference type="CDD" id="cd22157">
    <property type="entry name" value="F-box_AtFBW1-like"/>
    <property type="match status" value="1"/>
</dbReference>
<dbReference type="InterPro" id="IPR017451">
    <property type="entry name" value="F-box-assoc_interact_dom"/>
</dbReference>
<evidence type="ECO:0000259" key="2">
    <source>
        <dbReference type="PROSITE" id="PS50181"/>
    </source>
</evidence>
<feature type="domain" description="F-box" evidence="2">
    <location>
        <begin position="51"/>
        <end position="97"/>
    </location>
</feature>
<dbReference type="AlphaFoldDB" id="A0AAV1EE29"/>
<proteinExistence type="predicted"/>
<evidence type="ECO:0000313" key="4">
    <source>
        <dbReference type="Proteomes" id="UP001161247"/>
    </source>
</evidence>
<dbReference type="Proteomes" id="UP001161247">
    <property type="component" value="Chromosome 9"/>
</dbReference>
<gene>
    <name evidence="3" type="ORF">OLC1_LOCUS23825</name>
</gene>
<dbReference type="SMART" id="SM00256">
    <property type="entry name" value="FBOX"/>
    <property type="match status" value="1"/>
</dbReference>
<dbReference type="Pfam" id="PF08268">
    <property type="entry name" value="FBA_3"/>
    <property type="match status" value="1"/>
</dbReference>
<dbReference type="PANTHER" id="PTHR31672">
    <property type="entry name" value="BNACNNG10540D PROTEIN"/>
    <property type="match status" value="1"/>
</dbReference>
<evidence type="ECO:0000256" key="1">
    <source>
        <dbReference type="SAM" id="MobiDB-lite"/>
    </source>
</evidence>
<dbReference type="SUPFAM" id="SSF81383">
    <property type="entry name" value="F-box domain"/>
    <property type="match status" value="1"/>
</dbReference>
<dbReference type="InterPro" id="IPR001810">
    <property type="entry name" value="F-box_dom"/>
</dbReference>
<dbReference type="PANTHER" id="PTHR31672:SF13">
    <property type="entry name" value="F-BOX PROTEIN CPR30-LIKE"/>
    <property type="match status" value="1"/>
</dbReference>
<dbReference type="InterPro" id="IPR050796">
    <property type="entry name" value="SCF_F-box_component"/>
</dbReference>
<dbReference type="Gene3D" id="1.20.1280.50">
    <property type="match status" value="1"/>
</dbReference>
<reference evidence="3" key="1">
    <citation type="submission" date="2023-03" db="EMBL/GenBank/DDBJ databases">
        <authorList>
            <person name="Julca I."/>
        </authorList>
    </citation>
    <scope>NUCLEOTIDE SEQUENCE</scope>
</reference>
<keyword evidence="4" id="KW-1185">Reference proteome</keyword>
<name>A0AAV1EE29_OLDCO</name>
<sequence length="427" mass="48297">MKQSSPYIVISPKSPPVAMESESDPPQRNKINRQWEGIPSSSSAPNHESDPSLMPDFPDELAVDILSRLPVKSLGKFKCVSKPWLSLISSQGFIKTHLAIASRRDDYEHHRLLIKVYDDPVLGSNVVYSVSSLVYSPTFEASASMMLDIGYRGTPNKSFWAVGSCNGLVCFRTLHNKLFLYNPCLKMYKRLPNRDRDKLRSPGNFGFGYDELNDDYKVVWVFQIFDKPSWDNLYDDGPVTYENGMKVYSLKDDAWHAIEDLKIGGCFLDTGELMQYASGKLHWFVDGGTYVCKIASFDLANETYEEMEPPCDIDGLCDYTLGELGGCLSMFYHYGSNHAEIWVMKDSWVKIVSIPYVDRPSNHRYSCSSRVVCALRNGEVLFVLCSLLLLYNPSTKTFRRYPHIAPIGGVIMYVESLVSLKSMVGND</sequence>
<protein>
    <submittedName>
        <fullName evidence="3">OLC1v1019311C1</fullName>
    </submittedName>
</protein>
<accession>A0AAV1EE29</accession>
<dbReference type="Pfam" id="PF00646">
    <property type="entry name" value="F-box"/>
    <property type="match status" value="1"/>
</dbReference>
<dbReference type="InterPro" id="IPR013187">
    <property type="entry name" value="F-box-assoc_dom_typ3"/>
</dbReference>
<dbReference type="EMBL" id="OX459126">
    <property type="protein sequence ID" value="CAI9117826.1"/>
    <property type="molecule type" value="Genomic_DNA"/>
</dbReference>
<dbReference type="NCBIfam" id="TIGR01640">
    <property type="entry name" value="F_box_assoc_1"/>
    <property type="match status" value="1"/>
</dbReference>
<evidence type="ECO:0000313" key="3">
    <source>
        <dbReference type="EMBL" id="CAI9117826.1"/>
    </source>
</evidence>
<feature type="region of interest" description="Disordered" evidence="1">
    <location>
        <begin position="1"/>
        <end position="53"/>
    </location>
</feature>
<dbReference type="InterPro" id="IPR036047">
    <property type="entry name" value="F-box-like_dom_sf"/>
</dbReference>
<organism evidence="3 4">
    <name type="scientific">Oldenlandia corymbosa var. corymbosa</name>
    <dbReference type="NCBI Taxonomy" id="529605"/>
    <lineage>
        <taxon>Eukaryota</taxon>
        <taxon>Viridiplantae</taxon>
        <taxon>Streptophyta</taxon>
        <taxon>Embryophyta</taxon>
        <taxon>Tracheophyta</taxon>
        <taxon>Spermatophyta</taxon>
        <taxon>Magnoliopsida</taxon>
        <taxon>eudicotyledons</taxon>
        <taxon>Gunneridae</taxon>
        <taxon>Pentapetalae</taxon>
        <taxon>asterids</taxon>
        <taxon>lamiids</taxon>
        <taxon>Gentianales</taxon>
        <taxon>Rubiaceae</taxon>
        <taxon>Rubioideae</taxon>
        <taxon>Spermacoceae</taxon>
        <taxon>Hedyotis-Oldenlandia complex</taxon>
        <taxon>Oldenlandia</taxon>
    </lineage>
</organism>
<dbReference type="PROSITE" id="PS50181">
    <property type="entry name" value="FBOX"/>
    <property type="match status" value="1"/>
</dbReference>